<dbReference type="EMBL" id="QJKB01000027">
    <property type="protein sequence ID" value="PXX33938.1"/>
    <property type="molecule type" value="Genomic_DNA"/>
</dbReference>
<proteinExistence type="predicted"/>
<protein>
    <submittedName>
        <fullName evidence="1">Uncharacterized protein</fullName>
    </submittedName>
</protein>
<sequence>MNARQNFAHTVTNNNDPQKQQKDLLTYWLDQWGMWMNNNHAEIARDTGIGGGIIGKNALSNYSVAADDCHAVWDLERDKKVKEIDALINDLRLEQPWTYWAICKHLGLMNFWKYPRLDPQEAFINALDELQYLVEERKLVL</sequence>
<evidence type="ECO:0000313" key="1">
    <source>
        <dbReference type="EMBL" id="PXX33938.1"/>
    </source>
</evidence>
<comment type="caution">
    <text evidence="1">The sequence shown here is derived from an EMBL/GenBank/DDBJ whole genome shotgun (WGS) entry which is preliminary data.</text>
</comment>
<dbReference type="AlphaFoldDB" id="A0A318IKD9"/>
<dbReference type="Proteomes" id="UP000247792">
    <property type="component" value="Unassembled WGS sequence"/>
</dbReference>
<reference evidence="1 2" key="1">
    <citation type="submission" date="2018-05" db="EMBL/GenBank/DDBJ databases">
        <title>Genomic Encyclopedia of Type Strains, Phase IV (KMG-IV): sequencing the most valuable type-strain genomes for metagenomic binning, comparative biology and taxonomic classification.</title>
        <authorList>
            <person name="Goeker M."/>
        </authorList>
    </citation>
    <scope>NUCLEOTIDE SEQUENCE [LARGE SCALE GENOMIC DNA]</scope>
    <source>
        <strain evidence="1 2">DSM 19792</strain>
    </source>
</reference>
<dbReference type="OrthoDB" id="9861293at2"/>
<gene>
    <name evidence="1" type="ORF">DFR42_12717</name>
</gene>
<name>A0A318IKD9_9BURK</name>
<evidence type="ECO:0000313" key="2">
    <source>
        <dbReference type="Proteomes" id="UP000247792"/>
    </source>
</evidence>
<dbReference type="RefSeq" id="WP_110258468.1">
    <property type="nucleotide sequence ID" value="NZ_QJKB01000027.1"/>
</dbReference>
<organism evidence="1 2">
    <name type="scientific">Undibacterium pigrum</name>
    <dbReference type="NCBI Taxonomy" id="401470"/>
    <lineage>
        <taxon>Bacteria</taxon>
        <taxon>Pseudomonadati</taxon>
        <taxon>Pseudomonadota</taxon>
        <taxon>Betaproteobacteria</taxon>
        <taxon>Burkholderiales</taxon>
        <taxon>Oxalobacteraceae</taxon>
        <taxon>Undibacterium</taxon>
    </lineage>
</organism>
<keyword evidence="2" id="KW-1185">Reference proteome</keyword>
<accession>A0A318IKD9</accession>